<dbReference type="SMART" id="SM00384">
    <property type="entry name" value="AT_hook"/>
    <property type="match status" value="3"/>
</dbReference>
<dbReference type="GO" id="GO:0006355">
    <property type="term" value="P:regulation of DNA-templated transcription"/>
    <property type="evidence" value="ECO:0007669"/>
    <property type="project" value="InterPro"/>
</dbReference>
<keyword evidence="3" id="KW-0597">Phosphoprotein</keyword>
<dbReference type="InterPro" id="IPR000116">
    <property type="entry name" value="HMGA"/>
</dbReference>
<feature type="region of interest" description="Disordered" evidence="7">
    <location>
        <begin position="1"/>
        <end position="141"/>
    </location>
</feature>
<evidence type="ECO:0000259" key="8">
    <source>
        <dbReference type="Pfam" id="PF01878"/>
    </source>
</evidence>
<dbReference type="PRINTS" id="PR00930">
    <property type="entry name" value="HIGHMOBLTYIY"/>
</dbReference>
<dbReference type="GO" id="GO:0005634">
    <property type="term" value="C:nucleus"/>
    <property type="evidence" value="ECO:0007669"/>
    <property type="project" value="UniProtKB-SubCell"/>
</dbReference>
<evidence type="ECO:0000313" key="9">
    <source>
        <dbReference type="EMBL" id="BCR83477.1"/>
    </source>
</evidence>
<reference evidence="9" key="1">
    <citation type="submission" date="2021-01" db="EMBL/GenBank/DDBJ databases">
        <authorList>
            <consortium name="Aspergillus chevalieri M1 genome sequencing consortium"/>
            <person name="Kazuki M."/>
            <person name="Futagami T."/>
        </authorList>
    </citation>
    <scope>NUCLEOTIDE SEQUENCE</scope>
    <source>
        <strain evidence="9">M1</strain>
    </source>
</reference>
<dbReference type="Gene3D" id="3.10.590.10">
    <property type="entry name" value="ph1033 like domains"/>
    <property type="match status" value="1"/>
</dbReference>
<gene>
    <name evidence="9" type="ORF">ACHE_10879A</name>
</gene>
<dbReference type="GeneID" id="66977836"/>
<dbReference type="InterPro" id="IPR047197">
    <property type="entry name" value="THYN1-like_EVE"/>
</dbReference>
<feature type="compositionally biased region" description="Acidic residues" evidence="7">
    <location>
        <begin position="307"/>
        <end position="318"/>
    </location>
</feature>
<dbReference type="InterPro" id="IPR015947">
    <property type="entry name" value="PUA-like_sf"/>
</dbReference>
<feature type="compositionally biased region" description="Polar residues" evidence="7">
    <location>
        <begin position="17"/>
        <end position="27"/>
    </location>
</feature>
<dbReference type="PANTHER" id="PTHR14087">
    <property type="entry name" value="THYMOCYTE NUCLEAR PROTEIN 1"/>
    <property type="match status" value="1"/>
</dbReference>
<evidence type="ECO:0000256" key="1">
    <source>
        <dbReference type="ARBA" id="ARBA00004123"/>
    </source>
</evidence>
<dbReference type="EMBL" id="AP024416">
    <property type="protein sequence ID" value="BCR83477.1"/>
    <property type="molecule type" value="Genomic_DNA"/>
</dbReference>
<dbReference type="GO" id="GO:0000785">
    <property type="term" value="C:chromatin"/>
    <property type="evidence" value="ECO:0007669"/>
    <property type="project" value="InterPro"/>
</dbReference>
<evidence type="ECO:0000256" key="2">
    <source>
        <dbReference type="ARBA" id="ARBA00014654"/>
    </source>
</evidence>
<dbReference type="RefSeq" id="XP_043131999.1">
    <property type="nucleotide sequence ID" value="XM_043284174.1"/>
</dbReference>
<dbReference type="PANTHER" id="PTHR14087:SF7">
    <property type="entry name" value="THYMOCYTE NUCLEAR PROTEIN 1"/>
    <property type="match status" value="1"/>
</dbReference>
<keyword evidence="10" id="KW-1185">Reference proteome</keyword>
<evidence type="ECO:0000256" key="6">
    <source>
        <dbReference type="ARBA" id="ARBA00023242"/>
    </source>
</evidence>
<dbReference type="InterPro" id="IPR017956">
    <property type="entry name" value="AT_hook_DNA-bd_motif"/>
</dbReference>
<name>A0A7R7ZJW1_ASPCH</name>
<evidence type="ECO:0000256" key="3">
    <source>
        <dbReference type="ARBA" id="ARBA00022553"/>
    </source>
</evidence>
<dbReference type="SUPFAM" id="SSF88697">
    <property type="entry name" value="PUA domain-like"/>
    <property type="match status" value="1"/>
</dbReference>
<dbReference type="KEGG" id="ache:ACHE_10879A"/>
<evidence type="ECO:0000256" key="5">
    <source>
        <dbReference type="ARBA" id="ARBA00023125"/>
    </source>
</evidence>
<keyword evidence="5" id="KW-0238">DNA-binding</keyword>
<dbReference type="Pfam" id="PF01878">
    <property type="entry name" value="EVE"/>
    <property type="match status" value="1"/>
</dbReference>
<evidence type="ECO:0000256" key="4">
    <source>
        <dbReference type="ARBA" id="ARBA00022737"/>
    </source>
</evidence>
<evidence type="ECO:0000256" key="7">
    <source>
        <dbReference type="SAM" id="MobiDB-lite"/>
    </source>
</evidence>
<dbReference type="CDD" id="cd21133">
    <property type="entry name" value="EVE"/>
    <property type="match status" value="1"/>
</dbReference>
<reference evidence="9" key="2">
    <citation type="submission" date="2021-02" db="EMBL/GenBank/DDBJ databases">
        <title>Aspergillus chevalieri M1 genome sequence.</title>
        <authorList>
            <person name="Kadooka C."/>
            <person name="Mori K."/>
            <person name="Futagami T."/>
        </authorList>
    </citation>
    <scope>NUCLEOTIDE SEQUENCE</scope>
    <source>
        <strain evidence="9">M1</strain>
    </source>
</reference>
<proteinExistence type="predicted"/>
<dbReference type="Pfam" id="PF02178">
    <property type="entry name" value="AT_hook"/>
    <property type="match status" value="3"/>
</dbReference>
<dbReference type="InterPro" id="IPR052181">
    <property type="entry name" value="5hmC_binding"/>
</dbReference>
<feature type="domain" description="EVE" evidence="8">
    <location>
        <begin position="134"/>
        <end position="291"/>
    </location>
</feature>
<dbReference type="FunFam" id="3.10.590.10:FF:000003">
    <property type="entry name" value="Thymocyte nuclear protein 1"/>
    <property type="match status" value="1"/>
</dbReference>
<dbReference type="InterPro" id="IPR002740">
    <property type="entry name" value="EVE_domain"/>
</dbReference>
<dbReference type="GO" id="GO:0003677">
    <property type="term" value="F:DNA binding"/>
    <property type="evidence" value="ECO:0007669"/>
    <property type="project" value="UniProtKB-KW"/>
</dbReference>
<dbReference type="AlphaFoldDB" id="A0A7R7ZJW1"/>
<protein>
    <recommendedName>
        <fullName evidence="2">Thymocyte nuclear protein 1</fullName>
    </recommendedName>
</protein>
<organism evidence="9 10">
    <name type="scientific">Aspergillus chevalieri</name>
    <name type="common">Eurotium chevalieri</name>
    <dbReference type="NCBI Taxonomy" id="182096"/>
    <lineage>
        <taxon>Eukaryota</taxon>
        <taxon>Fungi</taxon>
        <taxon>Dikarya</taxon>
        <taxon>Ascomycota</taxon>
        <taxon>Pezizomycotina</taxon>
        <taxon>Eurotiomycetes</taxon>
        <taxon>Eurotiomycetidae</taxon>
        <taxon>Eurotiales</taxon>
        <taxon>Aspergillaceae</taxon>
        <taxon>Aspergillus</taxon>
        <taxon>Aspergillus subgen. Aspergillus</taxon>
    </lineage>
</organism>
<accession>A0A7R7ZJW1</accession>
<keyword evidence="4" id="KW-0677">Repeat</keyword>
<feature type="region of interest" description="Disordered" evidence="7">
    <location>
        <begin position="296"/>
        <end position="318"/>
    </location>
</feature>
<sequence>MPPKKRKTSDSPETDGNDLTANQTTAAPPTGEKRKRGRPRKYPESATPKPPPGPKRGRGRPRKDESAKVTTPKPATPKEGKRPVGRPRKYPLPNGADQRATKSTSVEAKEHSEEEGENHDYDDDDDDDDSGRSYWLMKAEPESRLEKGVDVKFSIDDLRAAQEPEPWDGIRNPVARRHLRDMKKGDLAFFYHSNCKVPGIVGIMEIVQEHSPDESALDPSNPYYDEKSTKEDPKWDVVHVEFRQKFPTMITLNDLKAQSAPGKPLENLQTLKQTRLSVSSVTRAQWKFIMRLAKEKEGAGLRQSTSGDDEESEESSEQ</sequence>
<feature type="compositionally biased region" description="Acidic residues" evidence="7">
    <location>
        <begin position="113"/>
        <end position="129"/>
    </location>
</feature>
<comment type="subcellular location">
    <subcellularLocation>
        <location evidence="1">Nucleus</location>
    </subcellularLocation>
</comment>
<evidence type="ECO:0000313" key="10">
    <source>
        <dbReference type="Proteomes" id="UP000637239"/>
    </source>
</evidence>
<dbReference type="PRINTS" id="PR00929">
    <property type="entry name" value="ATHOOK"/>
</dbReference>
<keyword evidence="6" id="KW-0539">Nucleus</keyword>
<dbReference type="Proteomes" id="UP000637239">
    <property type="component" value="Chromosome 1"/>
</dbReference>